<organism evidence="2 3">
    <name type="scientific">Streptomyces mangrovisoli</name>
    <dbReference type="NCBI Taxonomy" id="1428628"/>
    <lineage>
        <taxon>Bacteria</taxon>
        <taxon>Bacillati</taxon>
        <taxon>Actinomycetota</taxon>
        <taxon>Actinomycetes</taxon>
        <taxon>Kitasatosporales</taxon>
        <taxon>Streptomycetaceae</taxon>
        <taxon>Streptomyces</taxon>
    </lineage>
</organism>
<reference evidence="2" key="1">
    <citation type="submission" date="2016-10" db="EMBL/GenBank/DDBJ databases">
        <title>Genome sequence of Streptomyces mangrovisoli MUSC 149.</title>
        <authorList>
            <person name="Lee L.-H."/>
            <person name="Ser H.-L."/>
        </authorList>
    </citation>
    <scope>NUCLEOTIDE SEQUENCE [LARGE SCALE GENOMIC DNA]</scope>
    <source>
        <strain evidence="2">MUSC 149</strain>
    </source>
</reference>
<dbReference type="RefSeq" id="WP_046591030.1">
    <property type="nucleotide sequence ID" value="NZ_LAVA02000083.1"/>
</dbReference>
<name>A0A1J4NPH7_9ACTN</name>
<evidence type="ECO:0000313" key="2">
    <source>
        <dbReference type="EMBL" id="OIJ64329.1"/>
    </source>
</evidence>
<evidence type="ECO:0000313" key="3">
    <source>
        <dbReference type="Proteomes" id="UP000034196"/>
    </source>
</evidence>
<accession>A0A1J4NPH7</accession>
<dbReference type="EMBL" id="LAVA02000083">
    <property type="protein sequence ID" value="OIJ64329.1"/>
    <property type="molecule type" value="Genomic_DNA"/>
</dbReference>
<dbReference type="AlphaFoldDB" id="A0A1J4NPH7"/>
<comment type="caution">
    <text evidence="2">The sequence shown here is derived from an EMBL/GenBank/DDBJ whole genome shotgun (WGS) entry which is preliminary data.</text>
</comment>
<dbReference type="STRING" id="1428628.WN71_029710"/>
<feature type="region of interest" description="Disordered" evidence="1">
    <location>
        <begin position="1"/>
        <end position="73"/>
    </location>
</feature>
<keyword evidence="3" id="KW-1185">Reference proteome</keyword>
<evidence type="ECO:0000256" key="1">
    <source>
        <dbReference type="SAM" id="MobiDB-lite"/>
    </source>
</evidence>
<sequence>MSEQNHADTEADEPTDATTGTAHDGGDGGDVEAHLAAGQDGVLDLQKLSPEKENSMVSDPAGSGGSCAMMSCC</sequence>
<gene>
    <name evidence="2" type="ORF">WN71_029710</name>
</gene>
<proteinExistence type="predicted"/>
<protein>
    <submittedName>
        <fullName evidence="2">Uncharacterized protein</fullName>
    </submittedName>
</protein>
<dbReference type="Proteomes" id="UP000034196">
    <property type="component" value="Unassembled WGS sequence"/>
</dbReference>